<accession>A0ABY4VPJ9</accession>
<dbReference type="InterPro" id="IPR005064">
    <property type="entry name" value="BUG"/>
</dbReference>
<dbReference type="EMBL" id="CP098735">
    <property type="protein sequence ID" value="USE77954.1"/>
    <property type="molecule type" value="Genomic_DNA"/>
</dbReference>
<evidence type="ECO:0000256" key="2">
    <source>
        <dbReference type="SAM" id="SignalP"/>
    </source>
</evidence>
<comment type="similarity">
    <text evidence="1">Belongs to the UPF0065 (bug) family.</text>
</comment>
<dbReference type="InterPro" id="IPR042100">
    <property type="entry name" value="Bug_dom1"/>
</dbReference>
<dbReference type="SUPFAM" id="SSF53850">
    <property type="entry name" value="Periplasmic binding protein-like II"/>
    <property type="match status" value="1"/>
</dbReference>
<evidence type="ECO:0000256" key="1">
    <source>
        <dbReference type="ARBA" id="ARBA00006987"/>
    </source>
</evidence>
<organism evidence="3 4">
    <name type="scientific">Cupriavidus gilardii</name>
    <dbReference type="NCBI Taxonomy" id="82541"/>
    <lineage>
        <taxon>Bacteria</taxon>
        <taxon>Pseudomonadati</taxon>
        <taxon>Pseudomonadota</taxon>
        <taxon>Betaproteobacteria</taxon>
        <taxon>Burkholderiales</taxon>
        <taxon>Burkholderiaceae</taxon>
        <taxon>Cupriavidus</taxon>
    </lineage>
</organism>
<dbReference type="Proteomes" id="UP001056648">
    <property type="component" value="Chromosome 1"/>
</dbReference>
<sequence length="334" mass="34917">MKLAIVAALLLGSVLGTAAMPAAAQTPNPGNWPGKPITLIMPFPAGGPSDALARAVAAKMAPRLGTSIVVENVGGAGGSIGMQKLARAPADGYTIGFGTIGTHAANMILYRKPLYDARKDFEPLGLVGSAPVLLLLLVRRDLPVDDFKQFADHLRAHQANMSYGSAGVGSIAHLACLMLLGDLKAEVMHVPYKGVAPAMAGLMGGETDFTCDQTTTSLAQVAGGRVRAVAVLTREPLAALPKLATAQASGRTRIDFRSWNALFAPRGTPPAVVARLNQAINDALADPALIRQMREVGVEFPARADNTPANLARLVDSETARLRPILEANKVQLD</sequence>
<keyword evidence="2" id="KW-0732">Signal</keyword>
<dbReference type="Gene3D" id="3.40.190.150">
    <property type="entry name" value="Bordetella uptake gene, domain 1"/>
    <property type="match status" value="1"/>
</dbReference>
<keyword evidence="4" id="KW-1185">Reference proteome</keyword>
<dbReference type="PANTHER" id="PTHR42928:SF5">
    <property type="entry name" value="BLR1237 PROTEIN"/>
    <property type="match status" value="1"/>
</dbReference>
<gene>
    <name evidence="3" type="ORF">NDR89_02580</name>
</gene>
<dbReference type="PIRSF" id="PIRSF017082">
    <property type="entry name" value="YflP"/>
    <property type="match status" value="1"/>
</dbReference>
<protein>
    <submittedName>
        <fullName evidence="3">Tripartite tricarboxylate transporter substrate-binding protein</fullName>
    </submittedName>
</protein>
<dbReference type="PANTHER" id="PTHR42928">
    <property type="entry name" value="TRICARBOXYLATE-BINDING PROTEIN"/>
    <property type="match status" value="1"/>
</dbReference>
<evidence type="ECO:0000313" key="3">
    <source>
        <dbReference type="EMBL" id="USE77954.1"/>
    </source>
</evidence>
<dbReference type="Gene3D" id="3.40.190.10">
    <property type="entry name" value="Periplasmic binding protein-like II"/>
    <property type="match status" value="1"/>
</dbReference>
<feature type="signal peptide" evidence="2">
    <location>
        <begin position="1"/>
        <end position="18"/>
    </location>
</feature>
<feature type="chain" id="PRO_5046093347" evidence="2">
    <location>
        <begin position="19"/>
        <end position="334"/>
    </location>
</feature>
<evidence type="ECO:0000313" key="4">
    <source>
        <dbReference type="Proteomes" id="UP001056648"/>
    </source>
</evidence>
<dbReference type="RefSeq" id="WP_252252121.1">
    <property type="nucleotide sequence ID" value="NZ_CP098735.1"/>
</dbReference>
<proteinExistence type="inferred from homology"/>
<dbReference type="Pfam" id="PF03401">
    <property type="entry name" value="TctC"/>
    <property type="match status" value="1"/>
</dbReference>
<reference evidence="3" key="1">
    <citation type="submission" date="2022-06" db="EMBL/GenBank/DDBJ databases">
        <title>Complete genome sequence and characterization of Cupriavidus gilardii QJ1 isolated from contaminating cells.</title>
        <authorList>
            <person name="Qi J."/>
        </authorList>
    </citation>
    <scope>NUCLEOTIDE SEQUENCE</scope>
    <source>
        <strain evidence="3">QJ1</strain>
    </source>
</reference>
<name>A0ABY4VPJ9_9BURK</name>